<gene>
    <name evidence="2" type="ORF">PCOR1329_LOCUS26117</name>
</gene>
<comment type="caution">
    <text evidence="2">The sequence shown here is derived from an EMBL/GenBank/DDBJ whole genome shotgun (WGS) entry which is preliminary data.</text>
</comment>
<evidence type="ECO:0000313" key="2">
    <source>
        <dbReference type="EMBL" id="CAK0826180.1"/>
    </source>
</evidence>
<evidence type="ECO:0000313" key="3">
    <source>
        <dbReference type="Proteomes" id="UP001189429"/>
    </source>
</evidence>
<sequence length="144" mass="16145">MHIDSHFRWRDSGGARVSSFWRTPARRSIAARPCAWLAVPASLELPKSPNPSAEEGEEEQEDEDVRARAILTRRPTLMPMSRGQRRGPQLMLPLLLSCPSFAAPALPRQWSEERVVHGQADRLSYKAAPRRASAQQQKLLSGPL</sequence>
<accession>A0ABN9S5D7</accession>
<feature type="compositionally biased region" description="Polar residues" evidence="1">
    <location>
        <begin position="133"/>
        <end position="144"/>
    </location>
</feature>
<reference evidence="2" key="1">
    <citation type="submission" date="2023-10" db="EMBL/GenBank/DDBJ databases">
        <authorList>
            <person name="Chen Y."/>
            <person name="Shah S."/>
            <person name="Dougan E. K."/>
            <person name="Thang M."/>
            <person name="Chan C."/>
        </authorList>
    </citation>
    <scope>NUCLEOTIDE SEQUENCE [LARGE SCALE GENOMIC DNA]</scope>
</reference>
<dbReference type="EMBL" id="CAUYUJ010009224">
    <property type="protein sequence ID" value="CAK0826180.1"/>
    <property type="molecule type" value="Genomic_DNA"/>
</dbReference>
<evidence type="ECO:0000256" key="1">
    <source>
        <dbReference type="SAM" id="MobiDB-lite"/>
    </source>
</evidence>
<organism evidence="2 3">
    <name type="scientific">Prorocentrum cordatum</name>
    <dbReference type="NCBI Taxonomy" id="2364126"/>
    <lineage>
        <taxon>Eukaryota</taxon>
        <taxon>Sar</taxon>
        <taxon>Alveolata</taxon>
        <taxon>Dinophyceae</taxon>
        <taxon>Prorocentrales</taxon>
        <taxon>Prorocentraceae</taxon>
        <taxon>Prorocentrum</taxon>
    </lineage>
</organism>
<feature type="region of interest" description="Disordered" evidence="1">
    <location>
        <begin position="125"/>
        <end position="144"/>
    </location>
</feature>
<proteinExistence type="predicted"/>
<name>A0ABN9S5D7_9DINO</name>
<keyword evidence="3" id="KW-1185">Reference proteome</keyword>
<dbReference type="Proteomes" id="UP001189429">
    <property type="component" value="Unassembled WGS sequence"/>
</dbReference>
<feature type="region of interest" description="Disordered" evidence="1">
    <location>
        <begin position="44"/>
        <end position="65"/>
    </location>
</feature>
<feature type="compositionally biased region" description="Acidic residues" evidence="1">
    <location>
        <begin position="54"/>
        <end position="64"/>
    </location>
</feature>
<protein>
    <submittedName>
        <fullName evidence="2">Uncharacterized protein</fullName>
    </submittedName>
</protein>